<comment type="similarity">
    <text evidence="2">Belongs to the methyltransferase superfamily. Trimethylguanosine synthase family.</text>
</comment>
<dbReference type="InterPro" id="IPR029063">
    <property type="entry name" value="SAM-dependent_MTases_sf"/>
</dbReference>
<evidence type="ECO:0000256" key="4">
    <source>
        <dbReference type="ARBA" id="ARBA00048740"/>
    </source>
</evidence>
<dbReference type="RefSeq" id="XP_029342471.1">
    <property type="nucleotide sequence ID" value="XM_029486611.1"/>
</dbReference>
<evidence type="ECO:0000256" key="3">
    <source>
        <dbReference type="ARBA" id="ARBA00047418"/>
    </source>
</evidence>
<evidence type="ECO:0000256" key="2">
    <source>
        <dbReference type="ARBA" id="ARBA00025783"/>
    </source>
</evidence>
<proteinExistence type="inferred from homology"/>
<dbReference type="InterPro" id="IPR019012">
    <property type="entry name" value="RNA_cap_Gua-N2-MeTrfase"/>
</dbReference>
<reference evidence="9" key="1">
    <citation type="submission" date="2010-06" db="EMBL/GenBank/DDBJ databases">
        <authorList>
            <person name="Jiang H."/>
            <person name="Abraham K."/>
            <person name="Ali S."/>
            <person name="Alsbrooks S.L."/>
            <person name="Anim B.N."/>
            <person name="Anosike U.S."/>
            <person name="Attaway T."/>
            <person name="Bandaranaike D.P."/>
            <person name="Battles P.K."/>
            <person name="Bell S.N."/>
            <person name="Bell A.V."/>
            <person name="Beltran B."/>
            <person name="Bickham C."/>
            <person name="Bustamante Y."/>
            <person name="Caleb T."/>
            <person name="Canada A."/>
            <person name="Cardenas V."/>
            <person name="Carter K."/>
            <person name="Chacko J."/>
            <person name="Chandrabose M.N."/>
            <person name="Chavez D."/>
            <person name="Chavez A."/>
            <person name="Chen L."/>
            <person name="Chu H.-S."/>
            <person name="Claassen K.J."/>
            <person name="Cockrell R."/>
            <person name="Collins M."/>
            <person name="Cooper J.A."/>
            <person name="Cree A."/>
            <person name="Curry S.M."/>
            <person name="Da Y."/>
            <person name="Dao M.D."/>
            <person name="Das B."/>
            <person name="Davila M.-L."/>
            <person name="Davy-Carroll L."/>
            <person name="Denson S."/>
            <person name="Dinh H."/>
            <person name="Ebong V.E."/>
            <person name="Edwards J.R."/>
            <person name="Egan A."/>
            <person name="El-Daye J."/>
            <person name="Escobedo L."/>
            <person name="Fernandez S."/>
            <person name="Fernando P.R."/>
            <person name="Flagg N."/>
            <person name="Forbes L.D."/>
            <person name="Fowler R.G."/>
            <person name="Fu Q."/>
            <person name="Gabisi R.A."/>
            <person name="Ganer J."/>
            <person name="Garbino Pronczuk A."/>
            <person name="Garcia R.M."/>
            <person name="Garner T."/>
            <person name="Garrett T.E."/>
            <person name="Gonzalez D.A."/>
            <person name="Hamid H."/>
            <person name="Hawkins E.S."/>
            <person name="Hirani K."/>
            <person name="Hogues M.E."/>
            <person name="Hollins B."/>
            <person name="Hsiao C.-H."/>
            <person name="Jabil R."/>
            <person name="James M.L."/>
            <person name="Jhangiani S.N."/>
            <person name="Johnson B."/>
            <person name="Johnson Q."/>
            <person name="Joshi V."/>
            <person name="Kalu J.B."/>
            <person name="Kam C."/>
            <person name="Kashfia A."/>
            <person name="Keebler J."/>
            <person name="Kisamo H."/>
            <person name="Kovar C.L."/>
            <person name="Lago L.A."/>
            <person name="Lai C.-Y."/>
            <person name="Laidlaw J."/>
            <person name="Lara F."/>
            <person name="Le T.-K."/>
            <person name="Lee S.L."/>
            <person name="Legall F.H."/>
            <person name="Lemon S.J."/>
            <person name="Lewis L.R."/>
            <person name="Li B."/>
            <person name="Liu Y."/>
            <person name="Liu Y.-S."/>
            <person name="Lopez J."/>
            <person name="Lozado R.J."/>
            <person name="Lu J."/>
            <person name="Madu R.C."/>
            <person name="Maheshwari M."/>
            <person name="Maheshwari R."/>
            <person name="Malloy K."/>
            <person name="Martinez E."/>
            <person name="Mathew T."/>
            <person name="Mercado I.C."/>
            <person name="Mercado C."/>
            <person name="Meyer B."/>
            <person name="Montgomery K."/>
            <person name="Morgan M.B."/>
            <person name="Munidasa M."/>
            <person name="Nazareth L.V."/>
            <person name="Nelson J."/>
            <person name="Ng B.M."/>
            <person name="Nguyen N.B."/>
            <person name="Nguyen P.Q."/>
            <person name="Nguyen T."/>
            <person name="Obregon M."/>
            <person name="Okwuonu G.O."/>
            <person name="Onwere C.G."/>
            <person name="Orozco G."/>
            <person name="Parra A."/>
            <person name="Patel S."/>
            <person name="Patil S."/>
            <person name="Perez A."/>
            <person name="Perez Y."/>
            <person name="Pham C."/>
            <person name="Primus E.L."/>
            <person name="Pu L.-L."/>
            <person name="Puazo M."/>
            <person name="Qin X."/>
            <person name="Quiroz J.B."/>
            <person name="Reese J."/>
            <person name="Richards S."/>
            <person name="Rives C.M."/>
            <person name="Robberts R."/>
            <person name="Ruiz S.J."/>
            <person name="Ruiz M.J."/>
            <person name="Santibanez J."/>
            <person name="Schneider B.W."/>
            <person name="Sisson I."/>
            <person name="Smith M."/>
            <person name="Sodergren E."/>
            <person name="Song X.-Z."/>
            <person name="Song B.B."/>
            <person name="Summersgill H."/>
            <person name="Thelus R."/>
            <person name="Thornton R.D."/>
            <person name="Trejos Z.Y."/>
            <person name="Usmani K."/>
            <person name="Vattathil S."/>
            <person name="Villasana D."/>
            <person name="Walker D.L."/>
            <person name="Wang S."/>
            <person name="Wang K."/>
            <person name="White C.S."/>
            <person name="Williams A.C."/>
            <person name="Williamson J."/>
            <person name="Wilson K."/>
            <person name="Woghiren I.O."/>
            <person name="Woodworth J.R."/>
            <person name="Worley K.C."/>
            <person name="Wright R.A."/>
            <person name="Wu W."/>
            <person name="Young L."/>
            <person name="Zhang L."/>
            <person name="Zhang J."/>
            <person name="Zhu Y."/>
            <person name="Muzny D.M."/>
            <person name="Weinstock G."/>
            <person name="Gibbs R.A."/>
        </authorList>
    </citation>
    <scope>NUCLEOTIDE SEQUENCE [LARGE SCALE GENOMIC DNA]</scope>
    <source>
        <strain evidence="9">LSR1</strain>
    </source>
</reference>
<name>A0A8R2JMZ9_ACYPI</name>
<dbReference type="GO" id="GO:0071164">
    <property type="term" value="F:RNA cap trimethylguanosine synthase activity"/>
    <property type="evidence" value="ECO:0007669"/>
    <property type="project" value="TreeGrafter"/>
</dbReference>
<comment type="catalytic activity">
    <reaction evidence="5">
        <text>a 5'-end (N(2),N(7)-dimethyl 5'-triphosphoguanosine)-ribonucleoside in snRNA + S-adenosyl-L-methionine = a 5'-end (N(2),N(2),N(7)-trimethyl 5'-triphosphoguanosine)-ribonucleoside in snRNA + S-adenosyl-L-homocysteine + H(+)</text>
        <dbReference type="Rhea" id="RHEA:78479"/>
        <dbReference type="Rhea" id="RHEA-COMP:19087"/>
        <dbReference type="Rhea" id="RHEA-COMP:19089"/>
        <dbReference type="ChEBI" id="CHEBI:15378"/>
        <dbReference type="ChEBI" id="CHEBI:57856"/>
        <dbReference type="ChEBI" id="CHEBI:59789"/>
        <dbReference type="ChEBI" id="CHEBI:167623"/>
        <dbReference type="ChEBI" id="CHEBI:172880"/>
    </reaction>
    <physiologicalReaction direction="left-to-right" evidence="5">
        <dbReference type="Rhea" id="RHEA:78480"/>
    </physiologicalReaction>
</comment>
<comment type="catalytic activity">
    <reaction evidence="4">
        <text>a 5'-end (N(7)-methyl 5'-triphosphoguanosine)-ribonucleoside in snoRNA + S-adenosyl-L-methionine = a 5'-end (N(2),N(7)-dimethyl 5'-triphosphoguanosine)-ribonucleoside in snoRNA + S-adenosyl-L-homocysteine + H(+)</text>
        <dbReference type="Rhea" id="RHEA:78475"/>
        <dbReference type="Rhea" id="RHEA-COMP:19086"/>
        <dbReference type="Rhea" id="RHEA-COMP:19088"/>
        <dbReference type="ChEBI" id="CHEBI:15378"/>
        <dbReference type="ChEBI" id="CHEBI:57856"/>
        <dbReference type="ChEBI" id="CHEBI:59789"/>
        <dbReference type="ChEBI" id="CHEBI:156461"/>
        <dbReference type="ChEBI" id="CHEBI:172880"/>
    </reaction>
    <physiologicalReaction direction="left-to-right" evidence="4">
        <dbReference type="Rhea" id="RHEA:78476"/>
    </physiologicalReaction>
</comment>
<comment type="catalytic activity">
    <reaction evidence="6">
        <text>a 5'-end (N(7)-methyl 5'-triphosphoguanosine)-ribonucleoside in snRNA + S-adenosyl-L-methionine = a 5'-end (N(2),N(7)-dimethyl 5'-triphosphoguanosine)-ribonucleoside in snRNA + S-adenosyl-L-homocysteine + H(+)</text>
        <dbReference type="Rhea" id="RHEA:78471"/>
        <dbReference type="Rhea" id="RHEA-COMP:19085"/>
        <dbReference type="Rhea" id="RHEA-COMP:19087"/>
        <dbReference type="ChEBI" id="CHEBI:15378"/>
        <dbReference type="ChEBI" id="CHEBI:57856"/>
        <dbReference type="ChEBI" id="CHEBI:59789"/>
        <dbReference type="ChEBI" id="CHEBI:156461"/>
        <dbReference type="ChEBI" id="CHEBI:172880"/>
    </reaction>
    <physiologicalReaction direction="left-to-right" evidence="6">
        <dbReference type="Rhea" id="RHEA:78472"/>
    </physiologicalReaction>
</comment>
<organism evidence="8 9">
    <name type="scientific">Acyrthosiphon pisum</name>
    <name type="common">Pea aphid</name>
    <dbReference type="NCBI Taxonomy" id="7029"/>
    <lineage>
        <taxon>Eukaryota</taxon>
        <taxon>Metazoa</taxon>
        <taxon>Ecdysozoa</taxon>
        <taxon>Arthropoda</taxon>
        <taxon>Hexapoda</taxon>
        <taxon>Insecta</taxon>
        <taxon>Pterygota</taxon>
        <taxon>Neoptera</taxon>
        <taxon>Paraneoptera</taxon>
        <taxon>Hemiptera</taxon>
        <taxon>Sternorrhyncha</taxon>
        <taxon>Aphidomorpha</taxon>
        <taxon>Aphidoidea</taxon>
        <taxon>Aphididae</taxon>
        <taxon>Macrosiphini</taxon>
        <taxon>Acyrthosiphon</taxon>
    </lineage>
</organism>
<dbReference type="KEGG" id="api:115033644"/>
<dbReference type="GO" id="GO:0005634">
    <property type="term" value="C:nucleus"/>
    <property type="evidence" value="ECO:0007669"/>
    <property type="project" value="TreeGrafter"/>
</dbReference>
<evidence type="ECO:0000313" key="9">
    <source>
        <dbReference type="Proteomes" id="UP000007819"/>
    </source>
</evidence>
<protein>
    <recommendedName>
        <fullName evidence="1">Trimethylguanosine synthase</fullName>
    </recommendedName>
    <alternativeName>
        <fullName evidence="7">Cap-specific guanine-N(2) methyltransferase</fullName>
    </alternativeName>
</protein>
<comment type="catalytic activity">
    <reaction evidence="3">
        <text>a 5'-end (N(2),N(7)-dimethyl 5'-triphosphoguanosine)-ribonucleoside in snoRNA + S-adenosyl-L-methionine = a 5'-end (N(2),N(2),N(7)-trimethyl 5'-triphosphoguanosine)-ribonucleoside in snoRNA + S-adenosyl-L-homocysteine + H(+)</text>
        <dbReference type="Rhea" id="RHEA:78507"/>
        <dbReference type="Rhea" id="RHEA-COMP:19088"/>
        <dbReference type="Rhea" id="RHEA-COMP:19090"/>
        <dbReference type="ChEBI" id="CHEBI:15378"/>
        <dbReference type="ChEBI" id="CHEBI:57856"/>
        <dbReference type="ChEBI" id="CHEBI:59789"/>
        <dbReference type="ChEBI" id="CHEBI:167623"/>
        <dbReference type="ChEBI" id="CHEBI:172880"/>
    </reaction>
    <physiologicalReaction direction="left-to-right" evidence="3">
        <dbReference type="Rhea" id="RHEA:78508"/>
    </physiologicalReaction>
</comment>
<evidence type="ECO:0000313" key="8">
    <source>
        <dbReference type="EnsemblMetazoa" id="XP_029342471.1"/>
    </source>
</evidence>
<dbReference type="PANTHER" id="PTHR14741">
    <property type="entry name" value="S-ADENOSYLMETHIONINE-DEPENDENT METHYLTRANSFERASE RELATED"/>
    <property type="match status" value="1"/>
</dbReference>
<sequence length="67" mass="7492">MDEESFYSVCPEKLCAYMAEQCGRVKVAVDPFCGAGGNVIHLARRFDKGTVIFFALKINKTVFVEIK</sequence>
<dbReference type="AlphaFoldDB" id="A0A8R2JMZ9"/>
<evidence type="ECO:0000256" key="7">
    <source>
        <dbReference type="ARBA" id="ARBA00049790"/>
    </source>
</evidence>
<dbReference type="PANTHER" id="PTHR14741:SF32">
    <property type="entry name" value="TRIMETHYLGUANOSINE SYNTHASE"/>
    <property type="match status" value="1"/>
</dbReference>
<dbReference type="EnsemblMetazoa" id="XM_029486611.1">
    <property type="protein sequence ID" value="XP_029342471.1"/>
    <property type="gene ID" value="LOC115033644"/>
</dbReference>
<dbReference type="Pfam" id="PF09445">
    <property type="entry name" value="Methyltransf_15"/>
    <property type="match status" value="1"/>
</dbReference>
<dbReference type="GeneID" id="115033644"/>
<evidence type="ECO:0000256" key="1">
    <source>
        <dbReference type="ARBA" id="ARBA00018517"/>
    </source>
</evidence>
<dbReference type="OrthoDB" id="10545547at2759"/>
<accession>A0A8R2JMZ9</accession>
<dbReference type="Gene3D" id="3.40.50.150">
    <property type="entry name" value="Vaccinia Virus protein VP39"/>
    <property type="match status" value="1"/>
</dbReference>
<keyword evidence="9" id="KW-1185">Reference proteome</keyword>
<dbReference type="SUPFAM" id="SSF53335">
    <property type="entry name" value="S-adenosyl-L-methionine-dependent methyltransferases"/>
    <property type="match status" value="1"/>
</dbReference>
<dbReference type="Proteomes" id="UP000007819">
    <property type="component" value="Chromosome A1"/>
</dbReference>
<evidence type="ECO:0000256" key="5">
    <source>
        <dbReference type="ARBA" id="ARBA00048763"/>
    </source>
</evidence>
<reference evidence="8" key="2">
    <citation type="submission" date="2022-06" db="UniProtKB">
        <authorList>
            <consortium name="EnsemblMetazoa"/>
        </authorList>
    </citation>
    <scope>IDENTIFICATION</scope>
</reference>
<evidence type="ECO:0000256" key="6">
    <source>
        <dbReference type="ARBA" id="ARBA00049075"/>
    </source>
</evidence>